<feature type="compositionally biased region" description="Basic and acidic residues" evidence="6">
    <location>
        <begin position="1667"/>
        <end position="1687"/>
    </location>
</feature>
<evidence type="ECO:0000256" key="2">
    <source>
        <dbReference type="ARBA" id="ARBA00022614"/>
    </source>
</evidence>
<feature type="compositionally biased region" description="Polar residues" evidence="6">
    <location>
        <begin position="1690"/>
        <end position="1700"/>
    </location>
</feature>
<keyword evidence="9" id="KW-0675">Receptor</keyword>
<evidence type="ECO:0000259" key="8">
    <source>
        <dbReference type="Pfam" id="PF23598"/>
    </source>
</evidence>
<keyword evidence="5 7" id="KW-0472">Membrane</keyword>
<dbReference type="Proteomes" id="UP000186817">
    <property type="component" value="Unassembled WGS sequence"/>
</dbReference>
<feature type="compositionally biased region" description="Low complexity" evidence="6">
    <location>
        <begin position="1851"/>
        <end position="1864"/>
    </location>
</feature>
<dbReference type="PANTHER" id="PTHR48004">
    <property type="entry name" value="OS01G0149700 PROTEIN"/>
    <property type="match status" value="1"/>
</dbReference>
<feature type="compositionally biased region" description="Low complexity" evidence="6">
    <location>
        <begin position="1875"/>
        <end position="1895"/>
    </location>
</feature>
<sequence length="2724" mass="298117">MALEDVVYVLCEGSGSQTVPICGWVVALPGSDAVIAASDLSASSLSHTVAQSVGSLKIRFIRVPQSSLTARAPVGWGGPRPRDLPALEQCLQAWKKAEKASADLESSGAEVPKSEAPAGRARRSLREDIKGLQGLFAEDEGDDDEDETDDEDELPRRKGKDAAFLPPGGRALNKKARGSSEKSPEEPDLRKLVRQGLASGSSPSDLMPLVLMSMVLDKKEPKRKKRGPESTRDLDLLGSSDSDGAEDDHDDWQHSGMKAVATLHKLHENIRRKPRKVIEQFEREVIRELGIVEGQSWTLRDWLRRQPWGKFKGLQRTAYQDVAVYEMLRNGESQAAAAQVIQNLKSKVQCVLAGGDWTTAHLLTGLEDPLSKKDFAGSKQEMAVVSGYLKALADLKKRVKESSGPDHGGDDDGEGGAAVVHPALAFGNSKFVSYVVWFEGAQGLLPERSGDFSSLFPCALPYPEALLSERVVVDSSGALDWWSMAFVNTWVAWGNFVTLGCPSPGGSAYEPRVSYKSRAEARTFADQLLGEVRQFANLDLVLGRLGCSGKRCCIEEMLQQVHCTGAYCAGTAQAPGQASCALSVVPSRVALPEKAGMVDPLDWLEPARAGVVQDLVRLRRAEEDWDEIPLACHKVAPQDEDEMVLRLVAHGMAVPVQEAELPHDGRGRLLSGGLFGVGKNEQEDRLIYDRRPENATMDKLGWAHLPSGACYTRMLLDPCEYLRGSGDDLRNFYYTLKLPDNWVRYNSFGRRLSVKAARALGLCPRTPYRLCFRVLGMGDVNGCDIAQAVHEAVLRRHGLLSPASVLRYGEPAPTDATWEGVYIDDLLITQRCRLNSVVPLDGSFVPPPPDPQDMDVQRVKAAEIAYDEADLQRAVHKEFRFLTNFKAWGAEVDGILGKVGAPLHVRQQVWMLIFKIVSGGFCSKDVLRKVLGYLSYIFQYRRELYCLHHHIYKYVSEMPEGRWVKLPNYVADELRSCALHLPFAVWHMRTPLALTLVATDATPTSGGAVAVDIPRPLAQELWRQSEMKGEAVRLDRGAAEEVLCAEPKEPSVFASTVAECMPWTVTSSYSFRETSHVNLQELRALRREVIRLVARGVCLGTVLIALNDSRVVVGAVAKGRSSSFKLNGLLRGMLPHLVMGRVSLGVLWIETEANPADHPSRFRSLPPPRRVPGWLRRYGVPDRSRFLGLEVGGKEAYITGAHQAVALEMCSPVSAHALLDARAEWIDNEIEQGGLHWVWLAPPCCTFSGLRNLDRGGALRPHGCPEGDSSNPEVGLENALWFGALQLAWKVLDAGGFFILMHPRGSPAWQLPCTRELLSHEAVCAIRVDFCAYADEQGGTIDTRRRFGGSLPKQEACLLWLSAASSLMPSRGGRLRNANLTPAYRRGLRTAAFWLYNLACSLGARLTRDTPAPQVDRVLERCIDVAYQRGEKLYFVRLGLIGLQRAFHLSGPLLRGSWAAIRGWRVLQPVRSRVPMSKSILKALLVVLLATGKSFTGRAREGYWAAMLATWISFEGLLRPGETSVLRVSDLCFPDGVAGVDSQEGLVVTIRKPKTRRLWQTQFVLIKCPELIAWLLWWCVGVPRDRLLFRMPSRISAALRELAAALEDSEWDQVSVPPSSRPASLVDERSRRERRSEVSQVLAAVSRATAKASASSSTSSACSSRPVGEKKDAGPEARAKASREKPRARPSQSSQALVTGSQVAYREDIRTYVIIANPRQPDRVGCVQGSGSTTWRRLKKNSSRRPIIRLSRAAPARGELAARAAGVGSSAPGHGDAQPTALKPVTEALLTAVDSAVAQMGQEEVDSGMTAQEILGDEQSLALATRWRSGSMPRRLTAALARMVTSLKPWASPSSSAQARPRAATLEPVRPKPVRGSGTAAAAASGGRPSSSTGSWLSGWTWSRSRLVWTVTLLVLAMVFPRLTALLLGGLARLVLRGVAVLASSLVRELFHQASLLIGELEHSLITWLSDQLGSQGPSTAAVPLTAALPGSTSSHDRADRPPIQSSLPARPLDVITWVLLAYNAYLQWPFRKQFAANFMDRSRKKKSKQKEEEQGQKKEALVLFASDLAISLGLKSSPGQGADFAGGCAAPEDGEVTELLQSARGSATRRQNVTARPTLAELQTRPDRGDLHAARNGALQAALMELQRRRPKAFKAIADSARSCSSAEKSKVMEIVGTVLGSLNFKLRQRTLPLSSHPRLCARCFSLQGAWVMFERRKFLANTRDQPFTVLLAPLREDKVDWTLDVLSNWSHQAFLLPGKQDVCRSHIFTNEISAMVKLNALLGSCMSAVTAVQERDLAFRLLADLGARDVEELVELEDGRVVAINAPGKQLKGNISAELGNLTALQFLELSGNQLTGAIPTEIGNLGKLSYLFLGNNKLTGQIPREVGSMTSLITLALHGNKLSGPIPSTMGRLADLKFLTLLDNRLTGPIPSELGELTSLRHLLLSGNELAGWIPPEVGNMASLITLALHKNKLSGPIPATLGRLTYLEDLLLFDNQITGRVPLELGEQLLHLRAVLLHKNFLEGPFPAHWRNARRMQALTLHENRFRGSLPSSLENMTILHFLTLHGNDFSGTVPRLSLPEGAKATLHRNRFSCKLPASLGLDDVRATVVMGNMIGVGDNITANWVSQTELQDFLYVSSKIWWGNMLVLAGLPMAILGAGAIYCQSRQASARSTQVIAPNIHASFMQSLRLSLWIAAFCALLLPAYLHGARRVTTARPPW</sequence>
<dbReference type="FunFam" id="3.80.10.10:FF:000041">
    <property type="entry name" value="LRR receptor-like serine/threonine-protein kinase ERECTA"/>
    <property type="match status" value="1"/>
</dbReference>
<keyword evidence="9" id="KW-0808">Transferase</keyword>
<dbReference type="FunFam" id="3.80.10.10:FF:000400">
    <property type="entry name" value="Nuclear pore complex protein NUP107"/>
    <property type="match status" value="1"/>
</dbReference>
<dbReference type="InterPro" id="IPR032675">
    <property type="entry name" value="LRR_dom_sf"/>
</dbReference>
<dbReference type="Pfam" id="PF23598">
    <property type="entry name" value="LRR_14"/>
    <property type="match status" value="1"/>
</dbReference>
<evidence type="ECO:0000256" key="4">
    <source>
        <dbReference type="ARBA" id="ARBA00022737"/>
    </source>
</evidence>
<evidence type="ECO:0000256" key="6">
    <source>
        <dbReference type="SAM" id="MobiDB-lite"/>
    </source>
</evidence>
<feature type="region of interest" description="Disordered" evidence="6">
    <location>
        <begin position="1851"/>
        <end position="1895"/>
    </location>
</feature>
<feature type="region of interest" description="Disordered" evidence="6">
    <location>
        <begin position="1984"/>
        <end position="2005"/>
    </location>
</feature>
<dbReference type="InterPro" id="IPR055414">
    <property type="entry name" value="LRR_R13L4/SHOC2-like"/>
</dbReference>
<keyword evidence="9" id="KW-0418">Kinase</keyword>
<evidence type="ECO:0000256" key="3">
    <source>
        <dbReference type="ARBA" id="ARBA00022729"/>
    </source>
</evidence>
<accession>A0A1Q9C841</accession>
<feature type="region of interest" description="Disordered" evidence="6">
    <location>
        <begin position="101"/>
        <end position="189"/>
    </location>
</feature>
<feature type="region of interest" description="Disordered" evidence="6">
    <location>
        <begin position="1613"/>
        <end position="1632"/>
    </location>
</feature>
<dbReference type="EMBL" id="LSRX01001523">
    <property type="protein sequence ID" value="OLP79112.1"/>
    <property type="molecule type" value="Genomic_DNA"/>
</dbReference>
<proteinExistence type="predicted"/>
<dbReference type="InterPro" id="IPR003591">
    <property type="entry name" value="Leu-rich_rpt_typical-subtyp"/>
</dbReference>
<evidence type="ECO:0000256" key="5">
    <source>
        <dbReference type="ARBA" id="ARBA00023136"/>
    </source>
</evidence>
<evidence type="ECO:0000256" key="7">
    <source>
        <dbReference type="SAM" id="Phobius"/>
    </source>
</evidence>
<feature type="region of interest" description="Disordered" evidence="6">
    <location>
        <begin position="1653"/>
        <end position="1700"/>
    </location>
</feature>
<feature type="region of interest" description="Disordered" evidence="6">
    <location>
        <begin position="218"/>
        <end position="252"/>
    </location>
</feature>
<reference evidence="9 10" key="1">
    <citation type="submission" date="2016-02" db="EMBL/GenBank/DDBJ databases">
        <title>Genome analysis of coral dinoflagellate symbionts highlights evolutionary adaptations to a symbiotic lifestyle.</title>
        <authorList>
            <person name="Aranda M."/>
            <person name="Li Y."/>
            <person name="Liew Y.J."/>
            <person name="Baumgarten S."/>
            <person name="Simakov O."/>
            <person name="Wilson M."/>
            <person name="Piel J."/>
            <person name="Ashoor H."/>
            <person name="Bougouffa S."/>
            <person name="Bajic V.B."/>
            <person name="Ryu T."/>
            <person name="Ravasi T."/>
            <person name="Bayer T."/>
            <person name="Micklem G."/>
            <person name="Kim H."/>
            <person name="Bhak J."/>
            <person name="Lajeunesse T.C."/>
            <person name="Voolstra C.R."/>
        </authorList>
    </citation>
    <scope>NUCLEOTIDE SEQUENCE [LARGE SCALE GENOMIC DNA]</scope>
    <source>
        <strain evidence="9 10">CCMP2467</strain>
    </source>
</reference>
<keyword evidence="4" id="KW-0677">Repeat</keyword>
<feature type="transmembrane region" description="Helical" evidence="7">
    <location>
        <begin position="2695"/>
        <end position="2714"/>
    </location>
</feature>
<feature type="transmembrane region" description="Helical" evidence="7">
    <location>
        <begin position="2645"/>
        <end position="2668"/>
    </location>
</feature>
<gene>
    <name evidence="9" type="ORF">AK812_SmicGene40638</name>
</gene>
<dbReference type="GO" id="GO:0016301">
    <property type="term" value="F:kinase activity"/>
    <property type="evidence" value="ECO:0007669"/>
    <property type="project" value="UniProtKB-KW"/>
</dbReference>
<evidence type="ECO:0000256" key="1">
    <source>
        <dbReference type="ARBA" id="ARBA00004370"/>
    </source>
</evidence>
<protein>
    <submittedName>
        <fullName evidence="9">Putative LRR receptor-like serine/threonine-protein kinase</fullName>
    </submittedName>
</protein>
<dbReference type="InterPro" id="IPR052941">
    <property type="entry name" value="StomDev_PlantInt_Reg"/>
</dbReference>
<feature type="compositionally biased region" description="Basic and acidic residues" evidence="6">
    <location>
        <begin position="178"/>
        <end position="189"/>
    </location>
</feature>
<name>A0A1Q9C841_SYMMI</name>
<evidence type="ECO:0000313" key="9">
    <source>
        <dbReference type="EMBL" id="OLP79112.1"/>
    </source>
</evidence>
<comment type="subcellular location">
    <subcellularLocation>
        <location evidence="1">Membrane</location>
    </subcellularLocation>
</comment>
<evidence type="ECO:0000313" key="10">
    <source>
        <dbReference type="Proteomes" id="UP000186817"/>
    </source>
</evidence>
<feature type="domain" description="Disease resistance R13L4/SHOC-2-like LRR" evidence="8">
    <location>
        <begin position="2322"/>
        <end position="2448"/>
    </location>
</feature>
<dbReference type="PANTHER" id="PTHR48004:SF59">
    <property type="entry name" value="LEUCINE-RICH REPEAT-CONTAINING N-TERMINAL PLANT-TYPE DOMAIN-CONTAINING PROTEIN"/>
    <property type="match status" value="1"/>
</dbReference>
<feature type="compositionally biased region" description="Acidic residues" evidence="6">
    <location>
        <begin position="137"/>
        <end position="153"/>
    </location>
</feature>
<dbReference type="SUPFAM" id="SSF52058">
    <property type="entry name" value="L domain-like"/>
    <property type="match status" value="1"/>
</dbReference>
<keyword evidence="7" id="KW-0812">Transmembrane</keyword>
<dbReference type="GO" id="GO:0016020">
    <property type="term" value="C:membrane"/>
    <property type="evidence" value="ECO:0007669"/>
    <property type="project" value="UniProtKB-SubCell"/>
</dbReference>
<comment type="caution">
    <text evidence="9">The sequence shown here is derived from an EMBL/GenBank/DDBJ whole genome shotgun (WGS) entry which is preliminary data.</text>
</comment>
<keyword evidence="10" id="KW-1185">Reference proteome</keyword>
<dbReference type="Gene3D" id="3.80.10.10">
    <property type="entry name" value="Ribonuclease Inhibitor"/>
    <property type="match status" value="3"/>
</dbReference>
<feature type="compositionally biased region" description="Low complexity" evidence="6">
    <location>
        <begin position="1653"/>
        <end position="1664"/>
    </location>
</feature>
<keyword evidence="2" id="KW-0433">Leucine-rich repeat</keyword>
<organism evidence="9 10">
    <name type="scientific">Symbiodinium microadriaticum</name>
    <name type="common">Dinoflagellate</name>
    <name type="synonym">Zooxanthella microadriatica</name>
    <dbReference type="NCBI Taxonomy" id="2951"/>
    <lineage>
        <taxon>Eukaryota</taxon>
        <taxon>Sar</taxon>
        <taxon>Alveolata</taxon>
        <taxon>Dinophyceae</taxon>
        <taxon>Suessiales</taxon>
        <taxon>Symbiodiniaceae</taxon>
        <taxon>Symbiodinium</taxon>
    </lineage>
</organism>
<keyword evidence="3" id="KW-0732">Signal</keyword>
<dbReference type="SMART" id="SM00369">
    <property type="entry name" value="LRR_TYP"/>
    <property type="match status" value="3"/>
</dbReference>
<keyword evidence="7" id="KW-1133">Transmembrane helix</keyword>
<dbReference type="OrthoDB" id="440410at2759"/>